<evidence type="ECO:0000313" key="6">
    <source>
        <dbReference type="Proteomes" id="UP000292307"/>
    </source>
</evidence>
<sequence length="850" mass="96104">MKRLPIVTSIIASLALGLAASAIAAEPPAGKFDDKFRQLDELLPTATPYRTASGAPGHQYWQQRADYTIRATLDEANRSISGTEQVTYHNNSPDTLTYLWLQLDQNIYQPGSDARRVQTAPSREAWMKPQGEEGGAKFEGVRAVLTGREFDGGFKLSNIRTAGGAPLKYVVNGTMLRIDLPSPLKPGDKVSFGIDWSYKINEQKVLGGRSGYEYFEEDKNALFEIAQWFPRMAAYYDVAGWQHKQFLGSGEFTLEFGDYDVKITVPADHIVASTGELQNPGDVLTSAQRDRLAKARTASKPVLIVTQAEAEAAEKSVSKATKTWHFKAKNVRDFAFASSRKFIWDAQGYKKDGTSVLAMSYYPKEGNPLWERYSTPSIIHTIEQYNKYSFDYPYPIAISVNGPVGGMEYPMISFNGPRPTKDKKTGELTYSQRTKYGLIAVIIHEVGHNYFPMIVNSDERQWTWMDEGLNSFVEYLAVQAWEKDFPIGRGDPRDITAYMRSANQVPIMTNSESLLQFGNNAYAKPATALNILRETILGRELFDHAFREYSRRWKFKRPTPADFFRTMEDASGTDLDWFWRGWFYTTDAVDISLDNITEFNINTRDPEIEKAWQRARKAEEPVSITDQRNEGMERRIDRHPELKDFYNEHDQFTVTNADRNKYREALGELEPWQKDLLKQGKYLYLVDFTNKGGLVMPLILEITLKSGKKYIERVPAEVWRYSPKKVTKLLVTDEPMTALAHDPYWETADIDTSNNAWPRKATPSRLELFKMERKPNDMMKDFNAPLKGDEEAANGQKNGAKADAKGADAATPANGAAAKQQAETQQLKDPAPAQAAPARPKAEPNAEPAR</sequence>
<feature type="chain" id="PRO_5043702893" evidence="2">
    <location>
        <begin position="25"/>
        <end position="850"/>
    </location>
</feature>
<dbReference type="GO" id="GO:0005737">
    <property type="term" value="C:cytoplasm"/>
    <property type="evidence" value="ECO:0007669"/>
    <property type="project" value="TreeGrafter"/>
</dbReference>
<dbReference type="OrthoDB" id="9814383at2"/>
<dbReference type="InterPro" id="IPR050344">
    <property type="entry name" value="Peptidase_M1_aminopeptidases"/>
</dbReference>
<dbReference type="Gene3D" id="1.10.390.10">
    <property type="entry name" value="Neutral Protease Domain 2"/>
    <property type="match status" value="1"/>
</dbReference>
<feature type="region of interest" description="Disordered" evidence="1">
    <location>
        <begin position="773"/>
        <end position="850"/>
    </location>
</feature>
<dbReference type="GO" id="GO:0005615">
    <property type="term" value="C:extracellular space"/>
    <property type="evidence" value="ECO:0007669"/>
    <property type="project" value="TreeGrafter"/>
</dbReference>
<dbReference type="CDD" id="cd09604">
    <property type="entry name" value="M1_APN_like"/>
    <property type="match status" value="1"/>
</dbReference>
<evidence type="ECO:0000256" key="2">
    <source>
        <dbReference type="SAM" id="SignalP"/>
    </source>
</evidence>
<gene>
    <name evidence="5" type="ORF">EYF70_03435</name>
    <name evidence="4" type="ORF">GCM10007387_42530</name>
</gene>
<feature type="compositionally biased region" description="Low complexity" evidence="1">
    <location>
        <begin position="807"/>
        <end position="822"/>
    </location>
</feature>
<feature type="signal peptide" evidence="2">
    <location>
        <begin position="1"/>
        <end position="24"/>
    </location>
</feature>
<evidence type="ECO:0000256" key="1">
    <source>
        <dbReference type="SAM" id="MobiDB-lite"/>
    </source>
</evidence>
<proteinExistence type="predicted"/>
<keyword evidence="4" id="KW-0378">Hydrolase</keyword>
<reference evidence="4" key="3">
    <citation type="submission" date="2022-12" db="EMBL/GenBank/DDBJ databases">
        <authorList>
            <person name="Sun Q."/>
            <person name="Kim S."/>
        </authorList>
    </citation>
    <scope>NUCLEOTIDE SEQUENCE</scope>
    <source>
        <strain evidence="4">KCTC 12343</strain>
    </source>
</reference>
<keyword evidence="2" id="KW-0732">Signal</keyword>
<evidence type="ECO:0000259" key="3">
    <source>
        <dbReference type="Pfam" id="PF01433"/>
    </source>
</evidence>
<evidence type="ECO:0000313" key="5">
    <source>
        <dbReference type="EMBL" id="QBI00004.1"/>
    </source>
</evidence>
<dbReference type="SUPFAM" id="SSF55486">
    <property type="entry name" value="Metalloproteases ('zincins'), catalytic domain"/>
    <property type="match status" value="1"/>
</dbReference>
<dbReference type="GO" id="GO:0070006">
    <property type="term" value="F:metalloaminopeptidase activity"/>
    <property type="evidence" value="ECO:0007669"/>
    <property type="project" value="TreeGrafter"/>
</dbReference>
<dbReference type="Proteomes" id="UP000292307">
    <property type="component" value="Chromosome"/>
</dbReference>
<dbReference type="Pfam" id="PF01433">
    <property type="entry name" value="Peptidase_M1"/>
    <property type="match status" value="1"/>
</dbReference>
<feature type="compositionally biased region" description="Basic and acidic residues" evidence="1">
    <location>
        <begin position="840"/>
        <end position="850"/>
    </location>
</feature>
<feature type="compositionally biased region" description="Low complexity" evidence="1">
    <location>
        <begin position="830"/>
        <end position="839"/>
    </location>
</feature>
<name>A0A411WTJ8_9BURK</name>
<evidence type="ECO:0000313" key="4">
    <source>
        <dbReference type="EMBL" id="GGY55471.1"/>
    </source>
</evidence>
<dbReference type="GO" id="GO:0043171">
    <property type="term" value="P:peptide catabolic process"/>
    <property type="evidence" value="ECO:0007669"/>
    <property type="project" value="TreeGrafter"/>
</dbReference>
<keyword evidence="4" id="KW-0031">Aminopeptidase</keyword>
<keyword evidence="4" id="KW-0645">Protease</keyword>
<dbReference type="PANTHER" id="PTHR11533">
    <property type="entry name" value="PROTEASE M1 ZINC METALLOPROTEASE"/>
    <property type="match status" value="1"/>
</dbReference>
<keyword evidence="6" id="KW-1185">Reference proteome</keyword>
<protein>
    <submittedName>
        <fullName evidence="4">Aminopeptidase</fullName>
    </submittedName>
    <submittedName>
        <fullName evidence="5">M1 family peptidase</fullName>
    </submittedName>
</protein>
<dbReference type="GO" id="GO:0042277">
    <property type="term" value="F:peptide binding"/>
    <property type="evidence" value="ECO:0007669"/>
    <property type="project" value="TreeGrafter"/>
</dbReference>
<dbReference type="Proteomes" id="UP000628442">
    <property type="component" value="Unassembled WGS sequence"/>
</dbReference>
<evidence type="ECO:0000313" key="7">
    <source>
        <dbReference type="Proteomes" id="UP000628442"/>
    </source>
</evidence>
<dbReference type="GO" id="GO:0008270">
    <property type="term" value="F:zinc ion binding"/>
    <property type="evidence" value="ECO:0007669"/>
    <property type="project" value="InterPro"/>
</dbReference>
<dbReference type="GO" id="GO:0016020">
    <property type="term" value="C:membrane"/>
    <property type="evidence" value="ECO:0007669"/>
    <property type="project" value="TreeGrafter"/>
</dbReference>
<dbReference type="PANTHER" id="PTHR11533:SF174">
    <property type="entry name" value="PUROMYCIN-SENSITIVE AMINOPEPTIDASE-RELATED"/>
    <property type="match status" value="1"/>
</dbReference>
<feature type="domain" description="Peptidase M1 membrane alanine aminopeptidase" evidence="3">
    <location>
        <begin position="377"/>
        <end position="582"/>
    </location>
</feature>
<dbReference type="EMBL" id="BMWV01000010">
    <property type="protein sequence ID" value="GGY55471.1"/>
    <property type="molecule type" value="Genomic_DNA"/>
</dbReference>
<dbReference type="InterPro" id="IPR014782">
    <property type="entry name" value="Peptidase_M1_dom"/>
</dbReference>
<reference evidence="4" key="1">
    <citation type="journal article" date="2014" name="Int. J. Syst. Evol. Microbiol.">
        <title>Complete genome sequence of Corynebacterium casei LMG S-19264T (=DSM 44701T), isolated from a smear-ripened cheese.</title>
        <authorList>
            <consortium name="US DOE Joint Genome Institute (JGI-PGF)"/>
            <person name="Walter F."/>
            <person name="Albersmeier A."/>
            <person name="Kalinowski J."/>
            <person name="Ruckert C."/>
        </authorList>
    </citation>
    <scope>NUCLEOTIDE SEQUENCE</scope>
    <source>
        <strain evidence="4">KCTC 12343</strain>
    </source>
</reference>
<accession>A0A411WTJ8</accession>
<dbReference type="EMBL" id="CP036401">
    <property type="protein sequence ID" value="QBI00004.1"/>
    <property type="molecule type" value="Genomic_DNA"/>
</dbReference>
<organism evidence="4 7">
    <name type="scientific">Pseudoduganella albidiflava</name>
    <dbReference type="NCBI Taxonomy" id="321983"/>
    <lineage>
        <taxon>Bacteria</taxon>
        <taxon>Pseudomonadati</taxon>
        <taxon>Pseudomonadota</taxon>
        <taxon>Betaproteobacteria</taxon>
        <taxon>Burkholderiales</taxon>
        <taxon>Oxalobacteraceae</taxon>
        <taxon>Telluria group</taxon>
        <taxon>Pseudoduganella</taxon>
    </lineage>
</organism>
<dbReference type="InterPro" id="IPR027268">
    <property type="entry name" value="Peptidase_M4/M1_CTD_sf"/>
</dbReference>
<dbReference type="AlphaFoldDB" id="A0A411WTJ8"/>
<dbReference type="RefSeq" id="WP_131144151.1">
    <property type="nucleotide sequence ID" value="NZ_BMWV01000010.1"/>
</dbReference>
<reference evidence="5 6" key="2">
    <citation type="submission" date="2019-02" db="EMBL/GenBank/DDBJ databases">
        <title>Draft Genome Sequences of Six Type Strains of the Genus Massilia.</title>
        <authorList>
            <person name="Miess H."/>
            <person name="Frediansyhah A."/>
            <person name="Gross H."/>
        </authorList>
    </citation>
    <scope>NUCLEOTIDE SEQUENCE [LARGE SCALE GENOMIC DNA]</scope>
    <source>
        <strain evidence="5 6">DSM 17472</strain>
    </source>
</reference>